<dbReference type="Proteomes" id="UP001195769">
    <property type="component" value="Unassembled WGS sequence"/>
</dbReference>
<evidence type="ECO:0000313" key="2">
    <source>
        <dbReference type="EMBL" id="KAG1901096.1"/>
    </source>
</evidence>
<dbReference type="AlphaFoldDB" id="A0AAD4E863"/>
<protein>
    <submittedName>
        <fullName evidence="2">Uncharacterized protein</fullName>
    </submittedName>
</protein>
<feature type="region of interest" description="Disordered" evidence="1">
    <location>
        <begin position="393"/>
        <end position="432"/>
    </location>
</feature>
<dbReference type="GeneID" id="64661198"/>
<dbReference type="RefSeq" id="XP_041226672.1">
    <property type="nucleotide sequence ID" value="XM_041366900.1"/>
</dbReference>
<evidence type="ECO:0000256" key="1">
    <source>
        <dbReference type="SAM" id="MobiDB-lite"/>
    </source>
</evidence>
<sequence length="618" mass="67789">MTQDGLTTSSIWKREFIHDMADPLLITPYFILCHPLLEEWHCEISLASTQSIAMSHDKICDILTWGISMISQQLAQIPPPALPAPPSAPEPTIAPLPPPASTSQQVATVPASQTVPPVPPSVPASVPTVAQSLPDLSLAAGTNLLPHPVEDNGSQSNTQHRQLFLCVAGPYDRFGFKSSSADKQDPREETQPIGCSSKKAVGKSLECEAKKDRMWDLDERDESENDADEQDHNDQPSEDEDSLLRVVLPWSGSKPWFEPDQWSGFSNAHGRDWLFVLSSNKKSNPHQDARDIVFYNDPDDTIPLCAQSSSKSAPTDAFSVLLRAGCKPAPLTVGAQCSICTSKPSAHLRDADNACSHQASSPSTSHKCARALSSTTTEPLVTKKVVLQLTAPLSDNDDSHVPGADTDCDTNTNDAPAKDQPEDEEEPEDAITRNMLSKKWVCKPCKDASEPESKYTFWDGISTLRTHICCQKNHFQLYKTHCEAAGITMHPRAVPTGEAQCLSRQSTLNSNLIPKPPMFSKAGLLKYIMELIVTEDEALQLIDKPVFRRLLSYVRPALVEGDIPHCTKLTKSVKAHALTVVDAIRERLAKVDSQVSMTFNSWTSIIGDPFFSITSHYI</sequence>
<feature type="compositionally biased region" description="Pro residues" evidence="1">
    <location>
        <begin position="78"/>
        <end position="100"/>
    </location>
</feature>
<feature type="compositionally biased region" description="Basic and acidic residues" evidence="1">
    <location>
        <begin position="205"/>
        <end position="217"/>
    </location>
</feature>
<comment type="caution">
    <text evidence="2">The sequence shown here is derived from an EMBL/GenBank/DDBJ whole genome shotgun (WGS) entry which is preliminary data.</text>
</comment>
<dbReference type="EMBL" id="JABBWK010000023">
    <property type="protein sequence ID" value="KAG1901096.1"/>
    <property type="molecule type" value="Genomic_DNA"/>
</dbReference>
<name>A0AAD4E863_9AGAM</name>
<feature type="compositionally biased region" description="Acidic residues" evidence="1">
    <location>
        <begin position="218"/>
        <end position="229"/>
    </location>
</feature>
<accession>A0AAD4E863</accession>
<keyword evidence="3" id="KW-1185">Reference proteome</keyword>
<reference evidence="2" key="1">
    <citation type="journal article" date="2020" name="New Phytol.">
        <title>Comparative genomics reveals dynamic genome evolution in host specialist ectomycorrhizal fungi.</title>
        <authorList>
            <person name="Lofgren L.A."/>
            <person name="Nguyen N.H."/>
            <person name="Vilgalys R."/>
            <person name="Ruytinx J."/>
            <person name="Liao H.L."/>
            <person name="Branco S."/>
            <person name="Kuo A."/>
            <person name="LaButti K."/>
            <person name="Lipzen A."/>
            <person name="Andreopoulos W."/>
            <person name="Pangilinan J."/>
            <person name="Riley R."/>
            <person name="Hundley H."/>
            <person name="Na H."/>
            <person name="Barry K."/>
            <person name="Grigoriev I.V."/>
            <person name="Stajich J.E."/>
            <person name="Kennedy P.G."/>
        </authorList>
    </citation>
    <scope>NUCLEOTIDE SEQUENCE</scope>
    <source>
        <strain evidence="2">FC203</strain>
    </source>
</reference>
<feature type="region of interest" description="Disordered" evidence="1">
    <location>
        <begin position="177"/>
        <end position="242"/>
    </location>
</feature>
<evidence type="ECO:0000313" key="3">
    <source>
        <dbReference type="Proteomes" id="UP001195769"/>
    </source>
</evidence>
<feature type="compositionally biased region" description="Basic and acidic residues" evidence="1">
    <location>
        <begin position="180"/>
        <end position="190"/>
    </location>
</feature>
<gene>
    <name evidence="2" type="ORF">F5891DRAFT_1187795</name>
</gene>
<feature type="region of interest" description="Disordered" evidence="1">
    <location>
        <begin position="78"/>
        <end position="106"/>
    </location>
</feature>
<proteinExistence type="predicted"/>
<organism evidence="2 3">
    <name type="scientific">Suillus fuscotomentosus</name>
    <dbReference type="NCBI Taxonomy" id="1912939"/>
    <lineage>
        <taxon>Eukaryota</taxon>
        <taxon>Fungi</taxon>
        <taxon>Dikarya</taxon>
        <taxon>Basidiomycota</taxon>
        <taxon>Agaricomycotina</taxon>
        <taxon>Agaricomycetes</taxon>
        <taxon>Agaricomycetidae</taxon>
        <taxon>Boletales</taxon>
        <taxon>Suillineae</taxon>
        <taxon>Suillaceae</taxon>
        <taxon>Suillus</taxon>
    </lineage>
</organism>